<dbReference type="Pfam" id="PF12849">
    <property type="entry name" value="PBP_like_2"/>
    <property type="match status" value="1"/>
</dbReference>
<dbReference type="NCBIfam" id="TIGR00975">
    <property type="entry name" value="3a0107s03"/>
    <property type="match status" value="1"/>
</dbReference>
<organism evidence="9 10">
    <name type="scientific">Acidisarcina polymorpha</name>
    <dbReference type="NCBI Taxonomy" id="2211140"/>
    <lineage>
        <taxon>Bacteria</taxon>
        <taxon>Pseudomonadati</taxon>
        <taxon>Acidobacteriota</taxon>
        <taxon>Terriglobia</taxon>
        <taxon>Terriglobales</taxon>
        <taxon>Acidobacteriaceae</taxon>
        <taxon>Acidisarcina</taxon>
    </lineage>
</organism>
<dbReference type="PANTHER" id="PTHR42996">
    <property type="entry name" value="PHOSPHATE-BINDING PROTEIN PSTS"/>
    <property type="match status" value="1"/>
</dbReference>
<protein>
    <recommendedName>
        <fullName evidence="6">Phosphate-binding protein</fullName>
    </recommendedName>
</protein>
<evidence type="ECO:0000256" key="7">
    <source>
        <dbReference type="SAM" id="SignalP"/>
    </source>
</evidence>
<evidence type="ECO:0000256" key="6">
    <source>
        <dbReference type="PIRNR" id="PIRNR002756"/>
    </source>
</evidence>
<dbReference type="InterPro" id="IPR005673">
    <property type="entry name" value="ABC_phos-bd_PstS"/>
</dbReference>
<feature type="chain" id="PRO_5016436506" description="Phosphate-binding protein" evidence="7">
    <location>
        <begin position="22"/>
        <end position="360"/>
    </location>
</feature>
<accession>A0A2Z5G7M1</accession>
<comment type="subunit">
    <text evidence="3">The complex is composed of two ATP-binding proteins (PstB), two transmembrane proteins (PstC and PstA) and a solute-binding protein (PstS).</text>
</comment>
<keyword evidence="10" id="KW-1185">Reference proteome</keyword>
<evidence type="ECO:0000259" key="8">
    <source>
        <dbReference type="Pfam" id="PF12849"/>
    </source>
</evidence>
<dbReference type="Proteomes" id="UP000253606">
    <property type="component" value="Chromosome"/>
</dbReference>
<dbReference type="GO" id="GO:0042301">
    <property type="term" value="F:phosphate ion binding"/>
    <property type="evidence" value="ECO:0007669"/>
    <property type="project" value="InterPro"/>
</dbReference>
<dbReference type="PIRSF" id="PIRSF002756">
    <property type="entry name" value="PstS"/>
    <property type="match status" value="1"/>
</dbReference>
<dbReference type="SUPFAM" id="SSF53850">
    <property type="entry name" value="Periplasmic binding protein-like II"/>
    <property type="match status" value="1"/>
</dbReference>
<feature type="domain" description="PBP" evidence="8">
    <location>
        <begin position="34"/>
        <end position="324"/>
    </location>
</feature>
<dbReference type="OrthoDB" id="9790048at2"/>
<evidence type="ECO:0000256" key="5">
    <source>
        <dbReference type="ARBA" id="ARBA00022592"/>
    </source>
</evidence>
<feature type="signal peptide" evidence="7">
    <location>
        <begin position="1"/>
        <end position="21"/>
    </location>
</feature>
<proteinExistence type="inferred from homology"/>
<dbReference type="GO" id="GO:0035435">
    <property type="term" value="P:phosphate ion transmembrane transport"/>
    <property type="evidence" value="ECO:0007669"/>
    <property type="project" value="InterPro"/>
</dbReference>
<dbReference type="Gene3D" id="3.40.190.10">
    <property type="entry name" value="Periplasmic binding protein-like II"/>
    <property type="match status" value="2"/>
</dbReference>
<sequence>MKLATRASASVKVSLAGAALALCLSSCNSGGGSGSENVSLNGAGSSFVYPVMQRWIQDYSKTHSNTQINYQSIGSGGGIQQVKAGTVDFGASDAPLDDTALAGMKPVIQIPESAGPVVVTYNLPDLKQPLQLSGTTLTDIFLKKVKTWHDPAIAKDNPGVTLPNTKIVVVHRADSSGTTNAFTTYLAAVSPEWKTKIGAGTQVQWPGDLGGKGSEGVTGQVRQTPGAIGYVELTFATQNKLPIASIGNQANKYIVPSAESTTAAIAAFADQLTKDPRIPIVNPPASAADAYPISTLTFLIIPKDGTDAGKRSALKSFIHYVITDGQTVAGTLSYAPLPDAVKQYNDQSLNQMTTNSQPIQ</sequence>
<keyword evidence="5 6" id="KW-0592">Phosphate transport</keyword>
<dbReference type="InterPro" id="IPR024370">
    <property type="entry name" value="PBP_domain"/>
</dbReference>
<dbReference type="AlphaFoldDB" id="A0A2Z5G7M1"/>
<evidence type="ECO:0000313" key="9">
    <source>
        <dbReference type="EMBL" id="AXC14665.1"/>
    </source>
</evidence>
<comment type="similarity">
    <text evidence="2 6">Belongs to the PstS family.</text>
</comment>
<dbReference type="CDD" id="cd13565">
    <property type="entry name" value="PBP2_PstS"/>
    <property type="match status" value="1"/>
</dbReference>
<keyword evidence="7" id="KW-0732">Signal</keyword>
<comment type="function">
    <text evidence="1">Part of the ABC transporter complex PstSACB involved in phosphate import.</text>
</comment>
<dbReference type="InterPro" id="IPR050962">
    <property type="entry name" value="Phosphate-bind_PstS"/>
</dbReference>
<dbReference type="PANTHER" id="PTHR42996:SF1">
    <property type="entry name" value="PHOSPHATE-BINDING PROTEIN PSTS"/>
    <property type="match status" value="1"/>
</dbReference>
<dbReference type="EMBL" id="CP030840">
    <property type="protein sequence ID" value="AXC14665.1"/>
    <property type="molecule type" value="Genomic_DNA"/>
</dbReference>
<dbReference type="GO" id="GO:0043190">
    <property type="term" value="C:ATP-binding cassette (ABC) transporter complex"/>
    <property type="evidence" value="ECO:0007669"/>
    <property type="project" value="InterPro"/>
</dbReference>
<reference evidence="9 10" key="1">
    <citation type="journal article" date="2018" name="Front. Microbiol.">
        <title>Hydrolytic Capabilities as a Key to Environmental Success: Chitinolytic and Cellulolytic Acidobacteria From Acidic Sub-arctic Soils and Boreal Peatlands.</title>
        <authorList>
            <person name="Belova S.E."/>
            <person name="Ravin N.V."/>
            <person name="Pankratov T.A."/>
            <person name="Rakitin A.L."/>
            <person name="Ivanova A.A."/>
            <person name="Beletsky A.V."/>
            <person name="Mardanov A.V."/>
            <person name="Sinninghe Damste J.S."/>
            <person name="Dedysh S.N."/>
        </authorList>
    </citation>
    <scope>NUCLEOTIDE SEQUENCE [LARGE SCALE GENOMIC DNA]</scope>
    <source>
        <strain evidence="9 10">SBC82</strain>
    </source>
</reference>
<evidence type="ECO:0000256" key="1">
    <source>
        <dbReference type="ARBA" id="ARBA00002841"/>
    </source>
</evidence>
<gene>
    <name evidence="9" type="ORF">ACPOL_5417</name>
</gene>
<evidence type="ECO:0000313" key="10">
    <source>
        <dbReference type="Proteomes" id="UP000253606"/>
    </source>
</evidence>
<name>A0A2Z5G7M1_9BACT</name>
<evidence type="ECO:0000256" key="3">
    <source>
        <dbReference type="ARBA" id="ARBA00011529"/>
    </source>
</evidence>
<dbReference type="RefSeq" id="WP_114209394.1">
    <property type="nucleotide sequence ID" value="NZ_CP030840.1"/>
</dbReference>
<evidence type="ECO:0000256" key="4">
    <source>
        <dbReference type="ARBA" id="ARBA00022448"/>
    </source>
</evidence>
<dbReference type="KEGG" id="abas:ACPOL_5417"/>
<evidence type="ECO:0000256" key="2">
    <source>
        <dbReference type="ARBA" id="ARBA00008725"/>
    </source>
</evidence>
<keyword evidence="4 6" id="KW-0813">Transport</keyword>